<dbReference type="Proteomes" id="UP001285441">
    <property type="component" value="Unassembled WGS sequence"/>
</dbReference>
<evidence type="ECO:0000256" key="3">
    <source>
        <dbReference type="ARBA" id="ARBA00012513"/>
    </source>
</evidence>
<dbReference type="EC" id="2.7.11.1" evidence="3"/>
<keyword evidence="18" id="KW-1185">Reference proteome</keyword>
<dbReference type="Pfam" id="PF00069">
    <property type="entry name" value="Pkinase"/>
    <property type="match status" value="2"/>
</dbReference>
<proteinExistence type="predicted"/>
<comment type="subunit">
    <text evidence="2">Component of the EKC/KEOPS complex composed of at least BUD32, CGI121, GON7, KAE1 and PCC1; the whole complex dimerizes.</text>
</comment>
<dbReference type="Gene3D" id="3.30.200.20">
    <property type="entry name" value="Phosphorylase Kinase, domain 1"/>
    <property type="match status" value="1"/>
</dbReference>
<dbReference type="GO" id="GO:0005634">
    <property type="term" value="C:nucleus"/>
    <property type="evidence" value="ECO:0007669"/>
    <property type="project" value="TreeGrafter"/>
</dbReference>
<evidence type="ECO:0000256" key="5">
    <source>
        <dbReference type="ARBA" id="ARBA00019973"/>
    </source>
</evidence>
<evidence type="ECO:0000256" key="10">
    <source>
        <dbReference type="ARBA" id="ARBA00022840"/>
    </source>
</evidence>
<keyword evidence="9 17" id="KW-0418">Kinase</keyword>
<dbReference type="InterPro" id="IPR000719">
    <property type="entry name" value="Prot_kinase_dom"/>
</dbReference>
<evidence type="ECO:0000313" key="17">
    <source>
        <dbReference type="EMBL" id="KAK3374640.1"/>
    </source>
</evidence>
<dbReference type="GO" id="GO:0043484">
    <property type="term" value="P:regulation of RNA splicing"/>
    <property type="evidence" value="ECO:0007669"/>
    <property type="project" value="TreeGrafter"/>
</dbReference>
<sequence>EAESPDEYIEGGFHPVSIDDRIGKGGRFKVIHKLGNGGFGTVWLCDDTEHRKLRAVKIMAADESGFDAAELLAMNHLKDVDRQLLDKHHIQVPLEHFWIQGPNGQHLCFVQPFLGCQITDLFKYYAFLPELLKDICFQLADAMRFLHSKGLCHADFRPDNILLRLIPGVEDYTEAGILKYLGEPELVPVIPNPEVEVSEEDKKRVPKFIVKRASINYGSALCSTETAVVDFGISFPVEEAPNTTGIPQDYQAPEATFKLEGKLTPASDIWSLAICFLKIRLGFEPFKSRGLTNQEGLINMETIVGPLPRPYREKWRGWEAEFMNCTHDNPDECEICLADETQHVTIPTELLKKNGASRFKEHQTEDFLLYRLRCPQYTLIDEDKYLRIMAQDYKTTGRLPTCSNDVKDRDNLLMYTMENDEADQLYDLLKKVFKWMPEERASLDEIINHEWFGGRYQKQ</sequence>
<evidence type="ECO:0000256" key="11">
    <source>
        <dbReference type="ARBA" id="ARBA00030980"/>
    </source>
</evidence>
<dbReference type="PANTHER" id="PTHR45646:SF11">
    <property type="entry name" value="SERINE_THREONINE-PROTEIN KINASE DOA"/>
    <property type="match status" value="1"/>
</dbReference>
<evidence type="ECO:0000313" key="18">
    <source>
        <dbReference type="Proteomes" id="UP001285441"/>
    </source>
</evidence>
<dbReference type="Gene3D" id="1.10.510.10">
    <property type="entry name" value="Transferase(Phosphotransferase) domain 1"/>
    <property type="match status" value="1"/>
</dbReference>
<dbReference type="GO" id="GO:0004674">
    <property type="term" value="F:protein serine/threonine kinase activity"/>
    <property type="evidence" value="ECO:0007669"/>
    <property type="project" value="UniProtKB-KW"/>
</dbReference>
<dbReference type="PROSITE" id="PS00109">
    <property type="entry name" value="PROTEIN_KINASE_TYR"/>
    <property type="match status" value="1"/>
</dbReference>
<keyword evidence="8 15" id="KW-0547">Nucleotide-binding</keyword>
<accession>A0AAE0N8Y6</accession>
<evidence type="ECO:0000259" key="16">
    <source>
        <dbReference type="PROSITE" id="PS50011"/>
    </source>
</evidence>
<dbReference type="GO" id="GO:0005524">
    <property type="term" value="F:ATP binding"/>
    <property type="evidence" value="ECO:0007669"/>
    <property type="project" value="UniProtKB-UniRule"/>
</dbReference>
<dbReference type="InterPro" id="IPR051175">
    <property type="entry name" value="CLK_kinases"/>
</dbReference>
<feature type="non-terminal residue" evidence="17">
    <location>
        <position position="459"/>
    </location>
</feature>
<feature type="binding site" evidence="15">
    <location>
        <position position="57"/>
    </location>
    <ligand>
        <name>ATP</name>
        <dbReference type="ChEBI" id="CHEBI:30616"/>
    </ligand>
</feature>
<dbReference type="InterPro" id="IPR017441">
    <property type="entry name" value="Protein_kinase_ATP_BS"/>
</dbReference>
<keyword evidence="7" id="KW-0808">Transferase</keyword>
<evidence type="ECO:0000256" key="6">
    <source>
        <dbReference type="ARBA" id="ARBA00022527"/>
    </source>
</evidence>
<comment type="catalytic activity">
    <reaction evidence="14">
        <text>L-seryl-[protein] + ATP = O-phospho-L-seryl-[protein] + ADP + H(+)</text>
        <dbReference type="Rhea" id="RHEA:17989"/>
        <dbReference type="Rhea" id="RHEA-COMP:9863"/>
        <dbReference type="Rhea" id="RHEA-COMP:11604"/>
        <dbReference type="ChEBI" id="CHEBI:15378"/>
        <dbReference type="ChEBI" id="CHEBI:29999"/>
        <dbReference type="ChEBI" id="CHEBI:30616"/>
        <dbReference type="ChEBI" id="CHEBI:83421"/>
        <dbReference type="ChEBI" id="CHEBI:456216"/>
        <dbReference type="EC" id="2.7.11.1"/>
    </reaction>
</comment>
<dbReference type="PANTHER" id="PTHR45646">
    <property type="entry name" value="SERINE/THREONINE-PROTEIN KINASE DOA-RELATED"/>
    <property type="match status" value="1"/>
</dbReference>
<evidence type="ECO:0000256" key="8">
    <source>
        <dbReference type="ARBA" id="ARBA00022741"/>
    </source>
</evidence>
<keyword evidence="10 15" id="KW-0067">ATP-binding</keyword>
<dbReference type="SMART" id="SM00220">
    <property type="entry name" value="S_TKc"/>
    <property type="match status" value="1"/>
</dbReference>
<feature type="domain" description="Protein kinase" evidence="16">
    <location>
        <begin position="28"/>
        <end position="452"/>
    </location>
</feature>
<evidence type="ECO:0000256" key="7">
    <source>
        <dbReference type="ARBA" id="ARBA00022679"/>
    </source>
</evidence>
<evidence type="ECO:0000256" key="13">
    <source>
        <dbReference type="ARBA" id="ARBA00047899"/>
    </source>
</evidence>
<evidence type="ECO:0000256" key="12">
    <source>
        <dbReference type="ARBA" id="ARBA00033194"/>
    </source>
</evidence>
<comment type="caution">
    <text evidence="17">The sequence shown here is derived from an EMBL/GenBank/DDBJ whole genome shotgun (WGS) entry which is preliminary data.</text>
</comment>
<keyword evidence="6" id="KW-0723">Serine/threonine-protein kinase</keyword>
<dbReference type="InterPro" id="IPR008266">
    <property type="entry name" value="Tyr_kinase_AS"/>
</dbReference>
<dbReference type="PROSITE" id="PS00107">
    <property type="entry name" value="PROTEIN_KINASE_ATP"/>
    <property type="match status" value="1"/>
</dbReference>
<evidence type="ECO:0000256" key="9">
    <source>
        <dbReference type="ARBA" id="ARBA00022777"/>
    </source>
</evidence>
<reference evidence="17" key="2">
    <citation type="submission" date="2023-06" db="EMBL/GenBank/DDBJ databases">
        <authorList>
            <consortium name="Lawrence Berkeley National Laboratory"/>
            <person name="Haridas S."/>
            <person name="Hensen N."/>
            <person name="Bonometti L."/>
            <person name="Westerberg I."/>
            <person name="Brannstrom I.O."/>
            <person name="Guillou S."/>
            <person name="Cros-Aarteil S."/>
            <person name="Calhoun S."/>
            <person name="Kuo A."/>
            <person name="Mondo S."/>
            <person name="Pangilinan J."/>
            <person name="Riley R."/>
            <person name="LaButti K."/>
            <person name="Andreopoulos B."/>
            <person name="Lipzen A."/>
            <person name="Chen C."/>
            <person name="Yanf M."/>
            <person name="Daum C."/>
            <person name="Ng V."/>
            <person name="Clum A."/>
            <person name="Steindorff A."/>
            <person name="Ohm R."/>
            <person name="Martin F."/>
            <person name="Silar P."/>
            <person name="Natvig D."/>
            <person name="Lalanne C."/>
            <person name="Gautier V."/>
            <person name="Ament-velasquez S.L."/>
            <person name="Kruys A."/>
            <person name="Hutchinson M.I."/>
            <person name="Powell A.J."/>
            <person name="Barry K."/>
            <person name="Miller A.N."/>
            <person name="Grigoriev I.V."/>
            <person name="Debuchy R."/>
            <person name="Gladieux P."/>
            <person name="Thoren M.H."/>
            <person name="Johannesson H."/>
        </authorList>
    </citation>
    <scope>NUCLEOTIDE SEQUENCE</scope>
    <source>
        <strain evidence="17">CBS 232.78</strain>
    </source>
</reference>
<evidence type="ECO:0000256" key="4">
    <source>
        <dbReference type="ARBA" id="ARBA00013948"/>
    </source>
</evidence>
<dbReference type="AlphaFoldDB" id="A0AAE0N8Y6"/>
<organism evidence="17 18">
    <name type="scientific">Podospora didyma</name>
    <dbReference type="NCBI Taxonomy" id="330526"/>
    <lineage>
        <taxon>Eukaryota</taxon>
        <taxon>Fungi</taxon>
        <taxon>Dikarya</taxon>
        <taxon>Ascomycota</taxon>
        <taxon>Pezizomycotina</taxon>
        <taxon>Sordariomycetes</taxon>
        <taxon>Sordariomycetidae</taxon>
        <taxon>Sordariales</taxon>
        <taxon>Podosporaceae</taxon>
        <taxon>Podospora</taxon>
    </lineage>
</organism>
<reference evidence="17" key="1">
    <citation type="journal article" date="2023" name="Mol. Phylogenet. Evol.">
        <title>Genome-scale phylogeny and comparative genomics of the fungal order Sordariales.</title>
        <authorList>
            <person name="Hensen N."/>
            <person name="Bonometti L."/>
            <person name="Westerberg I."/>
            <person name="Brannstrom I.O."/>
            <person name="Guillou S."/>
            <person name="Cros-Aarteil S."/>
            <person name="Calhoun S."/>
            <person name="Haridas S."/>
            <person name="Kuo A."/>
            <person name="Mondo S."/>
            <person name="Pangilinan J."/>
            <person name="Riley R."/>
            <person name="LaButti K."/>
            <person name="Andreopoulos B."/>
            <person name="Lipzen A."/>
            <person name="Chen C."/>
            <person name="Yan M."/>
            <person name="Daum C."/>
            <person name="Ng V."/>
            <person name="Clum A."/>
            <person name="Steindorff A."/>
            <person name="Ohm R.A."/>
            <person name="Martin F."/>
            <person name="Silar P."/>
            <person name="Natvig D.O."/>
            <person name="Lalanne C."/>
            <person name="Gautier V."/>
            <person name="Ament-Velasquez S.L."/>
            <person name="Kruys A."/>
            <person name="Hutchinson M.I."/>
            <person name="Powell A.J."/>
            <person name="Barry K."/>
            <person name="Miller A.N."/>
            <person name="Grigoriev I.V."/>
            <person name="Debuchy R."/>
            <person name="Gladieux P."/>
            <person name="Hiltunen Thoren M."/>
            <person name="Johannesson H."/>
        </authorList>
    </citation>
    <scope>NUCLEOTIDE SEQUENCE</scope>
    <source>
        <strain evidence="17">CBS 232.78</strain>
    </source>
</reference>
<gene>
    <name evidence="17" type="ORF">B0H63DRAFT_378408</name>
</gene>
<protein>
    <recommendedName>
        <fullName evidence="5">EKC/KEOPS complex subunit BUD32</fullName>
        <ecNumber evidence="3">2.7.11.1</ecNumber>
    </recommendedName>
    <alternativeName>
        <fullName evidence="11 12">Atypical Serine/threonine protein kinase BUD32</fullName>
    </alternativeName>
    <alternativeName>
        <fullName evidence="4">EKC/KEOPS complex subunit bud32</fullName>
    </alternativeName>
</protein>
<dbReference type="EMBL" id="JAULSW010000007">
    <property type="protein sequence ID" value="KAK3374640.1"/>
    <property type="molecule type" value="Genomic_DNA"/>
</dbReference>
<evidence type="ECO:0000256" key="14">
    <source>
        <dbReference type="ARBA" id="ARBA00048679"/>
    </source>
</evidence>
<dbReference type="InterPro" id="IPR011009">
    <property type="entry name" value="Kinase-like_dom_sf"/>
</dbReference>
<evidence type="ECO:0000256" key="2">
    <source>
        <dbReference type="ARBA" id="ARBA00011534"/>
    </source>
</evidence>
<name>A0AAE0N8Y6_9PEZI</name>
<comment type="catalytic activity">
    <reaction evidence="13">
        <text>L-threonyl-[protein] + ATP = O-phospho-L-threonyl-[protein] + ADP + H(+)</text>
        <dbReference type="Rhea" id="RHEA:46608"/>
        <dbReference type="Rhea" id="RHEA-COMP:11060"/>
        <dbReference type="Rhea" id="RHEA-COMP:11605"/>
        <dbReference type="ChEBI" id="CHEBI:15378"/>
        <dbReference type="ChEBI" id="CHEBI:30013"/>
        <dbReference type="ChEBI" id="CHEBI:30616"/>
        <dbReference type="ChEBI" id="CHEBI:61977"/>
        <dbReference type="ChEBI" id="CHEBI:456216"/>
        <dbReference type="EC" id="2.7.11.1"/>
    </reaction>
</comment>
<dbReference type="SUPFAM" id="SSF56112">
    <property type="entry name" value="Protein kinase-like (PK-like)"/>
    <property type="match status" value="1"/>
</dbReference>
<evidence type="ECO:0000256" key="15">
    <source>
        <dbReference type="PROSITE-ProRule" id="PRU10141"/>
    </source>
</evidence>
<dbReference type="PROSITE" id="PS50011">
    <property type="entry name" value="PROTEIN_KINASE_DOM"/>
    <property type="match status" value="1"/>
</dbReference>
<evidence type="ECO:0000256" key="1">
    <source>
        <dbReference type="ARBA" id="ARBA00003747"/>
    </source>
</evidence>
<feature type="non-terminal residue" evidence="17">
    <location>
        <position position="1"/>
    </location>
</feature>
<comment type="function">
    <text evidence="1">Component of the EKC/KEOPS complex that is required for the formation of a threonylcarbamoyl group on adenosine at position 37 (t(6)A37) in tRNAs that read codons beginning with adenine. The complex is probably involved in the transfer of the threonylcarbamoyl moiety of threonylcarbamoyl-AMP (TC-AMP) to the N6 group of A37. BUD32 has ATPase activity in the context of the EKC/KEOPS complex and likely plays a supporting role to the catalytic subunit KAE1. The EKC/KEOPS complex also promotes both telomere uncapping and telomere elongation. The complex is required for efficient recruitment of transcriptional coactivators.</text>
</comment>